<keyword evidence="2" id="KW-0378">Hydrolase</keyword>
<name>A0A3B7MW97_9BACT</name>
<dbReference type="InterPro" id="IPR015797">
    <property type="entry name" value="NUDIX_hydrolase-like_dom_sf"/>
</dbReference>
<dbReference type="GO" id="GO:0016787">
    <property type="term" value="F:hydrolase activity"/>
    <property type="evidence" value="ECO:0007669"/>
    <property type="project" value="UniProtKB-KW"/>
</dbReference>
<dbReference type="KEGG" id="pseg:D3H65_31715"/>
<comment type="cofactor">
    <cofactor evidence="1">
        <name>Mg(2+)</name>
        <dbReference type="ChEBI" id="CHEBI:18420"/>
    </cofactor>
</comment>
<dbReference type="InterPro" id="IPR059176">
    <property type="entry name" value="UDP-X_N"/>
</dbReference>
<evidence type="ECO:0000313" key="5">
    <source>
        <dbReference type="Proteomes" id="UP000263900"/>
    </source>
</evidence>
<dbReference type="InterPro" id="IPR000086">
    <property type="entry name" value="NUDIX_hydrolase_dom"/>
</dbReference>
<dbReference type="OrthoDB" id="9804442at2"/>
<protein>
    <submittedName>
        <fullName evidence="4">NUDIX domain-containing protein</fullName>
    </submittedName>
</protein>
<evidence type="ECO:0000256" key="2">
    <source>
        <dbReference type="ARBA" id="ARBA00022801"/>
    </source>
</evidence>
<dbReference type="EMBL" id="CP032157">
    <property type="protein sequence ID" value="AXY78852.1"/>
    <property type="molecule type" value="Genomic_DNA"/>
</dbReference>
<dbReference type="Proteomes" id="UP000263900">
    <property type="component" value="Chromosome"/>
</dbReference>
<dbReference type="Gene3D" id="6.10.250.1120">
    <property type="match status" value="1"/>
</dbReference>
<gene>
    <name evidence="4" type="ORF">D3H65_31715</name>
</gene>
<dbReference type="Pfam" id="PF00293">
    <property type="entry name" value="NUDIX"/>
    <property type="match status" value="1"/>
</dbReference>
<dbReference type="SUPFAM" id="SSF55811">
    <property type="entry name" value="Nudix"/>
    <property type="match status" value="1"/>
</dbReference>
<feature type="domain" description="Nudix hydrolase" evidence="3">
    <location>
        <begin position="67"/>
        <end position="195"/>
    </location>
</feature>
<dbReference type="Gene3D" id="3.90.79.10">
    <property type="entry name" value="Nucleoside Triphosphate Pyrophosphohydrolase"/>
    <property type="match status" value="1"/>
</dbReference>
<dbReference type="PANTHER" id="PTHR43046">
    <property type="entry name" value="GDP-MANNOSE MANNOSYL HYDROLASE"/>
    <property type="match status" value="1"/>
</dbReference>
<evidence type="ECO:0000259" key="3">
    <source>
        <dbReference type="PROSITE" id="PS51462"/>
    </source>
</evidence>
<sequence>MVTDAILNLAKRIKSIADTGLVYNTNDYDRERYAELLEISHELTSTLIGQPVEVIRNFYAPNKDYPTPKVDVRGLLLNEAGEILLAREMADGKWTLPGGWADIGLSPSQVIEKEFREETGLEVKATRLLAVFDKRCHPHPPQAFYVYKFGLLCEVTGELRLQKGFDILDVGFFPVDQLPELSEDRILRSQIELLYKLAGERGSAAYFD</sequence>
<dbReference type="PROSITE" id="PS51462">
    <property type="entry name" value="NUDIX"/>
    <property type="match status" value="1"/>
</dbReference>
<proteinExistence type="predicted"/>
<keyword evidence="5" id="KW-1185">Reference proteome</keyword>
<accession>A0A3B7MW97</accession>
<organism evidence="4 5">
    <name type="scientific">Paraflavitalea soli</name>
    <dbReference type="NCBI Taxonomy" id="2315862"/>
    <lineage>
        <taxon>Bacteria</taxon>
        <taxon>Pseudomonadati</taxon>
        <taxon>Bacteroidota</taxon>
        <taxon>Chitinophagia</taxon>
        <taxon>Chitinophagales</taxon>
        <taxon>Chitinophagaceae</taxon>
        <taxon>Paraflavitalea</taxon>
    </lineage>
</organism>
<dbReference type="Pfam" id="PF12535">
    <property type="entry name" value="Nudix_N"/>
    <property type="match status" value="1"/>
</dbReference>
<evidence type="ECO:0000313" key="4">
    <source>
        <dbReference type="EMBL" id="AXY78852.1"/>
    </source>
</evidence>
<dbReference type="AlphaFoldDB" id="A0A3B7MW97"/>
<evidence type="ECO:0000256" key="1">
    <source>
        <dbReference type="ARBA" id="ARBA00001946"/>
    </source>
</evidence>
<dbReference type="PANTHER" id="PTHR43046:SF16">
    <property type="entry name" value="ADP-RIBOSE PYROPHOSPHATASE YJHB-RELATED"/>
    <property type="match status" value="1"/>
</dbReference>
<reference evidence="4 5" key="1">
    <citation type="submission" date="2018-09" db="EMBL/GenBank/DDBJ databases">
        <title>Genome sequencing of strain 6GH32-13.</title>
        <authorList>
            <person name="Weon H.-Y."/>
            <person name="Heo J."/>
            <person name="Kwon S.-W."/>
        </authorList>
    </citation>
    <scope>NUCLEOTIDE SEQUENCE [LARGE SCALE GENOMIC DNA]</scope>
    <source>
        <strain evidence="4 5">5GH32-13</strain>
    </source>
</reference>